<dbReference type="InterPro" id="IPR025275">
    <property type="entry name" value="DUF4015"/>
</dbReference>
<dbReference type="GO" id="GO:0016787">
    <property type="term" value="F:hydrolase activity"/>
    <property type="evidence" value="ECO:0007669"/>
    <property type="project" value="UniProtKB-KW"/>
</dbReference>
<feature type="domain" description="DUF4015" evidence="2">
    <location>
        <begin position="171"/>
        <end position="477"/>
    </location>
</feature>
<dbReference type="Pfam" id="PF13200">
    <property type="entry name" value="DUF4015"/>
    <property type="match status" value="1"/>
</dbReference>
<dbReference type="InterPro" id="IPR017853">
    <property type="entry name" value="GH"/>
</dbReference>
<protein>
    <submittedName>
        <fullName evidence="3">Glycoside hydrolase</fullName>
    </submittedName>
</protein>
<dbReference type="Gene3D" id="3.20.20.80">
    <property type="entry name" value="Glycosidases"/>
    <property type="match status" value="1"/>
</dbReference>
<feature type="region of interest" description="Disordered" evidence="1">
    <location>
        <begin position="51"/>
        <end position="70"/>
    </location>
</feature>
<accession>A0ABZ2KFN5</accession>
<keyword evidence="4" id="KW-1185">Reference proteome</keyword>
<evidence type="ECO:0000313" key="3">
    <source>
        <dbReference type="EMBL" id="WXA97391.1"/>
    </source>
</evidence>
<dbReference type="PROSITE" id="PS51257">
    <property type="entry name" value="PROKAR_LIPOPROTEIN"/>
    <property type="match status" value="1"/>
</dbReference>
<proteinExistence type="predicted"/>
<dbReference type="RefSeq" id="WP_394848008.1">
    <property type="nucleotide sequence ID" value="NZ_CP089982.1"/>
</dbReference>
<reference evidence="3 4" key="1">
    <citation type="submission" date="2021-12" db="EMBL/GenBank/DDBJ databases">
        <title>Discovery of the Pendulisporaceae a myxobacterial family with distinct sporulation behavior and unique specialized metabolism.</title>
        <authorList>
            <person name="Garcia R."/>
            <person name="Popoff A."/>
            <person name="Bader C.D."/>
            <person name="Loehr J."/>
            <person name="Walesch S."/>
            <person name="Walt C."/>
            <person name="Boldt J."/>
            <person name="Bunk B."/>
            <person name="Haeckl F.J.F.P.J."/>
            <person name="Gunesch A.P."/>
            <person name="Birkelbach J."/>
            <person name="Nuebel U."/>
            <person name="Pietschmann T."/>
            <person name="Bach T."/>
            <person name="Mueller R."/>
        </authorList>
    </citation>
    <scope>NUCLEOTIDE SEQUENCE [LARGE SCALE GENOMIC DNA]</scope>
    <source>
        <strain evidence="3 4">MSr12523</strain>
    </source>
</reference>
<dbReference type="EMBL" id="CP089982">
    <property type="protein sequence ID" value="WXA97391.1"/>
    <property type="molecule type" value="Genomic_DNA"/>
</dbReference>
<sequence>MPLRTGLAGIFLTIASACGGHGGATGAAQPAATPEKTGAENGAHLELSAIHRAEEARRPSDDGEKKDPRAEFRTWLQARLPTGGTIEEADKAEKLRVVHKVGPKDTHLSIAKAYLDITDVYLADDLEKELKKKSPRLSGTIEIPHVLSEPYKDPEHDRLGWPEDKALRGIFLVGAMAAKPWIETLDRVASHGMNAVVLDGKDYEGPVTYPSKVAVAVETNATRKAPIVDLARTIRFAHARGIRVIMRIACFHDPWASVKAPRLSIRGKWGGPYPVDWLDPANEEAQDYIVELAKEQMAAGADEIQLDYVRFPVQRGLGNAVLPPPDGSREKVIVEFVRKVHRVTKAQNVPLSLDIFGVTATGTMEDVHNLGQDITLLGPEVEALSPMTYPAHYDKGFMGWDAPGTHPEIVGIGTRETLVKLGKAQDQGQGMAVVRPWLQAFGWRAPNYGPKYLLTEASEAEKSGSTGWLMWNPGCNYAEAWRGMPVRGSGDKRDNRSARKD</sequence>
<dbReference type="SUPFAM" id="SSF51445">
    <property type="entry name" value="(Trans)glycosidases"/>
    <property type="match status" value="1"/>
</dbReference>
<evidence type="ECO:0000256" key="1">
    <source>
        <dbReference type="SAM" id="MobiDB-lite"/>
    </source>
</evidence>
<evidence type="ECO:0000313" key="4">
    <source>
        <dbReference type="Proteomes" id="UP001379533"/>
    </source>
</evidence>
<gene>
    <name evidence="3" type="ORF">LZC95_11155</name>
</gene>
<evidence type="ECO:0000259" key="2">
    <source>
        <dbReference type="Pfam" id="PF13200"/>
    </source>
</evidence>
<keyword evidence="3" id="KW-0378">Hydrolase</keyword>
<dbReference type="Proteomes" id="UP001379533">
    <property type="component" value="Chromosome"/>
</dbReference>
<organism evidence="3 4">
    <name type="scientific">Pendulispora brunnea</name>
    <dbReference type="NCBI Taxonomy" id="2905690"/>
    <lineage>
        <taxon>Bacteria</taxon>
        <taxon>Pseudomonadati</taxon>
        <taxon>Myxococcota</taxon>
        <taxon>Myxococcia</taxon>
        <taxon>Myxococcales</taxon>
        <taxon>Sorangiineae</taxon>
        <taxon>Pendulisporaceae</taxon>
        <taxon>Pendulispora</taxon>
    </lineage>
</organism>
<name>A0ABZ2KFN5_9BACT</name>